<dbReference type="GO" id="GO:0005886">
    <property type="term" value="C:plasma membrane"/>
    <property type="evidence" value="ECO:0007669"/>
    <property type="project" value="UniProtKB-SubCell"/>
</dbReference>
<feature type="transmembrane region" description="Helical" evidence="2">
    <location>
        <begin position="74"/>
        <end position="99"/>
    </location>
</feature>
<sequence precursor="true">MSMRTRILALRYRYRLWWPVLAGFVFICGVVVAGVAGFMLVEGWAFVDSLYMVVITLSTVGFTEVHPLSSEGRLFTVGLILSGVGAFAYLVGSFTQLMVEGRLQLMLERRRMQKIINKQSGHFIVCGYGRIGSIVAKEIHREGYPVVVVEKDPTLIEELEASGMMSVAGDATSDEVLLSAGLEKASSLITALTSDAANVYVTLTARQLNPKLTIIARADSEAHIPRLERAGADRVVLPNLIGGRRMAQSVLRPTVTNLLEIAARSNLDLQMEELRIGPASVLNGKDLKSAGIRPRLNIIIMAIKKHTNEMIFNPGPDAVIESGDTLVTVGKPDHLQKLRDICDGRTAAVSV</sequence>
<dbReference type="eggNOG" id="COG1226">
    <property type="taxonomic scope" value="Bacteria"/>
</dbReference>
<comment type="subcellular location">
    <subcellularLocation>
        <location evidence="1">Cell membrane</location>
        <topology evidence="1">Multi-pass membrane protein</topology>
    </subcellularLocation>
</comment>
<dbReference type="RefSeq" id="WP_014260871.1">
    <property type="nucleotide sequence ID" value="NC_016629.1"/>
</dbReference>
<proteinExistence type="predicted"/>
<dbReference type="AlphaFoldDB" id="F3Z1S8"/>
<dbReference type="Gene3D" id="1.10.287.70">
    <property type="match status" value="1"/>
</dbReference>
<reference evidence="5 6" key="1">
    <citation type="journal article" date="2011" name="J. Bacteriol.">
        <title>Genome sequence of the mercury-methylating and pleomorphic Desulfovibrio africanus Strain Walvis Bay.</title>
        <authorList>
            <person name="Brown S.D."/>
            <person name="Wall J.D."/>
            <person name="Kucken A.M."/>
            <person name="Gilmour C.C."/>
            <person name="Podar M."/>
            <person name="Brandt C.C."/>
            <person name="Teshima H."/>
            <person name="Detter J.C."/>
            <person name="Han C.S."/>
            <person name="Land M.L."/>
            <person name="Lucas S."/>
            <person name="Han J."/>
            <person name="Pennacchio L."/>
            <person name="Nolan M."/>
            <person name="Pitluck S."/>
            <person name="Woyke T."/>
            <person name="Goodwin L."/>
            <person name="Palumbo A.V."/>
            <person name="Elias D.A."/>
        </authorList>
    </citation>
    <scope>NUCLEOTIDE SEQUENCE [LARGE SCALE GENOMIC DNA]</scope>
    <source>
        <strain evidence="5 6">Walvis Bay</strain>
    </source>
</reference>
<dbReference type="PANTHER" id="PTHR43833">
    <property type="entry name" value="POTASSIUM CHANNEL PROTEIN 2-RELATED-RELATED"/>
    <property type="match status" value="1"/>
</dbReference>
<dbReference type="InterPro" id="IPR013099">
    <property type="entry name" value="K_chnl_dom"/>
</dbReference>
<accession>F3Z1S8</accession>
<dbReference type="GO" id="GO:0008324">
    <property type="term" value="F:monoatomic cation transmembrane transporter activity"/>
    <property type="evidence" value="ECO:0007669"/>
    <property type="project" value="InterPro"/>
</dbReference>
<evidence type="ECO:0000256" key="2">
    <source>
        <dbReference type="SAM" id="Phobius"/>
    </source>
</evidence>
<dbReference type="Proteomes" id="UP000007844">
    <property type="component" value="Chromosome"/>
</dbReference>
<dbReference type="Pfam" id="PF07885">
    <property type="entry name" value="Ion_trans_2"/>
    <property type="match status" value="1"/>
</dbReference>
<dbReference type="SUPFAM" id="SSF81324">
    <property type="entry name" value="Voltage-gated potassium channels"/>
    <property type="match status" value="1"/>
</dbReference>
<dbReference type="Pfam" id="PF02080">
    <property type="entry name" value="TrkA_C"/>
    <property type="match status" value="1"/>
</dbReference>
<dbReference type="SUPFAM" id="SSF51735">
    <property type="entry name" value="NAD(P)-binding Rossmann-fold domains"/>
    <property type="match status" value="1"/>
</dbReference>
<dbReference type="HOGENOM" id="CLU_050982_0_1_7"/>
<dbReference type="Gene3D" id="3.30.70.1450">
    <property type="entry name" value="Regulator of K+ conductance, C-terminal domain"/>
    <property type="match status" value="1"/>
</dbReference>
<dbReference type="InterPro" id="IPR036721">
    <property type="entry name" value="RCK_C_sf"/>
</dbReference>
<dbReference type="EMBL" id="CP003221">
    <property type="protein sequence ID" value="EGJ51213.1"/>
    <property type="molecule type" value="Genomic_DNA"/>
</dbReference>
<evidence type="ECO:0000313" key="5">
    <source>
        <dbReference type="EMBL" id="EGJ51213.1"/>
    </source>
</evidence>
<feature type="transmembrane region" description="Helical" evidence="2">
    <location>
        <begin position="16"/>
        <end position="38"/>
    </location>
</feature>
<dbReference type="Pfam" id="PF02254">
    <property type="entry name" value="TrkA_N"/>
    <property type="match status" value="1"/>
</dbReference>
<dbReference type="PROSITE" id="PS51202">
    <property type="entry name" value="RCK_C"/>
    <property type="match status" value="1"/>
</dbReference>
<organism evidence="5 6">
    <name type="scientific">Desulfocurvibacter africanus subsp. africanus str. Walvis Bay</name>
    <dbReference type="NCBI Taxonomy" id="690850"/>
    <lineage>
        <taxon>Bacteria</taxon>
        <taxon>Pseudomonadati</taxon>
        <taxon>Thermodesulfobacteriota</taxon>
        <taxon>Desulfovibrionia</taxon>
        <taxon>Desulfovibrionales</taxon>
        <taxon>Desulfovibrionaceae</taxon>
        <taxon>Desulfocurvibacter</taxon>
    </lineage>
</organism>
<keyword evidence="6" id="KW-1185">Reference proteome</keyword>
<evidence type="ECO:0000259" key="4">
    <source>
        <dbReference type="PROSITE" id="PS51202"/>
    </source>
</evidence>
<keyword evidence="2" id="KW-1133">Transmembrane helix</keyword>
<dbReference type="PANTHER" id="PTHR43833:SF9">
    <property type="entry name" value="POTASSIUM CHANNEL PROTEIN YUGO-RELATED"/>
    <property type="match status" value="1"/>
</dbReference>
<keyword evidence="2" id="KW-0812">Transmembrane</keyword>
<name>F3Z1S8_DESAF</name>
<keyword evidence="2" id="KW-0472">Membrane</keyword>
<dbReference type="Gene3D" id="3.40.50.720">
    <property type="entry name" value="NAD(P)-binding Rossmann-like Domain"/>
    <property type="match status" value="1"/>
</dbReference>
<protein>
    <submittedName>
        <fullName evidence="5">TrkA-N domain protein</fullName>
    </submittedName>
</protein>
<gene>
    <name evidence="5" type="ORF">Desaf_2904</name>
</gene>
<feature type="domain" description="RCK N-terminal" evidence="3">
    <location>
        <begin position="120"/>
        <end position="237"/>
    </location>
</feature>
<dbReference type="STRING" id="690850.Desaf_2904"/>
<dbReference type="SUPFAM" id="SSF116726">
    <property type="entry name" value="TrkA C-terminal domain-like"/>
    <property type="match status" value="1"/>
</dbReference>
<dbReference type="InterPro" id="IPR036291">
    <property type="entry name" value="NAD(P)-bd_dom_sf"/>
</dbReference>
<dbReference type="InterPro" id="IPR003148">
    <property type="entry name" value="RCK_N"/>
</dbReference>
<dbReference type="InterPro" id="IPR050721">
    <property type="entry name" value="Trk_Ktr_HKT_K-transport"/>
</dbReference>
<dbReference type="GO" id="GO:0006813">
    <property type="term" value="P:potassium ion transport"/>
    <property type="evidence" value="ECO:0007669"/>
    <property type="project" value="InterPro"/>
</dbReference>
<dbReference type="InterPro" id="IPR006037">
    <property type="entry name" value="RCK_C"/>
</dbReference>
<feature type="domain" description="RCK C-terminal" evidence="4">
    <location>
        <begin position="256"/>
        <end position="344"/>
    </location>
</feature>
<feature type="transmembrane region" description="Helical" evidence="2">
    <location>
        <begin position="44"/>
        <end position="62"/>
    </location>
</feature>
<dbReference type="PROSITE" id="PS51201">
    <property type="entry name" value="RCK_N"/>
    <property type="match status" value="1"/>
</dbReference>
<dbReference type="KEGG" id="daf:Desaf_2904"/>
<evidence type="ECO:0000313" key="6">
    <source>
        <dbReference type="Proteomes" id="UP000007844"/>
    </source>
</evidence>
<evidence type="ECO:0000256" key="1">
    <source>
        <dbReference type="ARBA" id="ARBA00004651"/>
    </source>
</evidence>
<evidence type="ECO:0000259" key="3">
    <source>
        <dbReference type="PROSITE" id="PS51201"/>
    </source>
</evidence>